<organism evidence="2 3">
    <name type="scientific">Gnomoniopsis smithogilvyi</name>
    <dbReference type="NCBI Taxonomy" id="1191159"/>
    <lineage>
        <taxon>Eukaryota</taxon>
        <taxon>Fungi</taxon>
        <taxon>Dikarya</taxon>
        <taxon>Ascomycota</taxon>
        <taxon>Pezizomycotina</taxon>
        <taxon>Sordariomycetes</taxon>
        <taxon>Sordariomycetidae</taxon>
        <taxon>Diaporthales</taxon>
        <taxon>Gnomoniaceae</taxon>
        <taxon>Gnomoniopsis</taxon>
    </lineage>
</organism>
<proteinExistence type="predicted"/>
<dbReference type="OrthoDB" id="202470at2759"/>
<dbReference type="Gene3D" id="3.40.50.720">
    <property type="entry name" value="NAD(P)-binding Rossmann-like Domain"/>
    <property type="match status" value="1"/>
</dbReference>
<dbReference type="Pfam" id="PF01370">
    <property type="entry name" value="Epimerase"/>
    <property type="match status" value="1"/>
</dbReference>
<comment type="caution">
    <text evidence="2">The sequence shown here is derived from an EMBL/GenBank/DDBJ whole genome shotgun (WGS) entry which is preliminary data.</text>
</comment>
<name>A0A9W9CZ47_9PEZI</name>
<dbReference type="Proteomes" id="UP001140453">
    <property type="component" value="Unassembled WGS sequence"/>
</dbReference>
<dbReference type="AlphaFoldDB" id="A0A9W9CZ47"/>
<dbReference type="InterPro" id="IPR036291">
    <property type="entry name" value="NAD(P)-bd_dom_sf"/>
</dbReference>
<protein>
    <recommendedName>
        <fullName evidence="1">NAD-dependent epimerase/dehydratase domain-containing protein</fullName>
    </recommendedName>
</protein>
<reference evidence="2" key="1">
    <citation type="submission" date="2022-10" db="EMBL/GenBank/DDBJ databases">
        <title>Tapping the CABI collections for fungal endophytes: first genome assemblies for Collariella, Neodidymelliopsis, Ascochyta clinopodiicola, Didymella pomorum, Didymosphaeria variabile, Neocosmospora piperis and Neocucurbitaria cava.</title>
        <authorList>
            <person name="Hill R."/>
        </authorList>
    </citation>
    <scope>NUCLEOTIDE SEQUENCE</scope>
    <source>
        <strain evidence="2">IMI 355082</strain>
    </source>
</reference>
<dbReference type="InterPro" id="IPR050177">
    <property type="entry name" value="Lipid_A_modif_metabolic_enz"/>
</dbReference>
<sequence length="327" mass="35988">MSARVPLFDKTRALGEVSRPQHPRVIVTGGSGKLGRSVVQLLSSSGWEVISLDLRRPPTASEDGKGGLQGAYRLVEVDLEDMGAVLETFISTDMAYAGIQAVVHLAALPSPGQTNSSRQFRVNTMSTYNVLEASRKLGVKNVVLASSETLIGIPLAEDGCHVPDSLPITEESERRPESAYSLSKLVGEVLAEQYVRWDPELKVVSLRFSNVMTPTDYADFEAWQDDPSKRSWNAWGYIDARDGAQAVKKSLEAKSVGHHQYLIAAADTAMRTPNEELVKKSFPNVKWNRRQGEGPNDTLLSIEKAKKELGFAPEYKWEECVKALEGN</sequence>
<evidence type="ECO:0000313" key="3">
    <source>
        <dbReference type="Proteomes" id="UP001140453"/>
    </source>
</evidence>
<keyword evidence="3" id="KW-1185">Reference proteome</keyword>
<dbReference type="PANTHER" id="PTHR43245">
    <property type="entry name" value="BIFUNCTIONAL POLYMYXIN RESISTANCE PROTEIN ARNA"/>
    <property type="match status" value="1"/>
</dbReference>
<evidence type="ECO:0000313" key="2">
    <source>
        <dbReference type="EMBL" id="KAJ4393209.1"/>
    </source>
</evidence>
<feature type="domain" description="NAD-dependent epimerase/dehydratase" evidence="1">
    <location>
        <begin position="25"/>
        <end position="220"/>
    </location>
</feature>
<dbReference type="PANTHER" id="PTHR43245:SF55">
    <property type="entry name" value="NAD(P)-BINDING DOMAIN-CONTAINING PROTEIN"/>
    <property type="match status" value="1"/>
</dbReference>
<dbReference type="InterPro" id="IPR001509">
    <property type="entry name" value="Epimerase_deHydtase"/>
</dbReference>
<evidence type="ECO:0000259" key="1">
    <source>
        <dbReference type="Pfam" id="PF01370"/>
    </source>
</evidence>
<dbReference type="EMBL" id="JAPEVB010000002">
    <property type="protein sequence ID" value="KAJ4393209.1"/>
    <property type="molecule type" value="Genomic_DNA"/>
</dbReference>
<dbReference type="SUPFAM" id="SSF51735">
    <property type="entry name" value="NAD(P)-binding Rossmann-fold domains"/>
    <property type="match status" value="1"/>
</dbReference>
<gene>
    <name evidence="2" type="ORF">N0V93_002417</name>
</gene>
<accession>A0A9W9CZ47</accession>